<feature type="transmembrane region" description="Helical" evidence="1">
    <location>
        <begin position="14"/>
        <end position="31"/>
    </location>
</feature>
<evidence type="ECO:0000313" key="3">
    <source>
        <dbReference type="Proteomes" id="UP000236454"/>
    </source>
</evidence>
<evidence type="ECO:0000313" key="2">
    <source>
        <dbReference type="EMBL" id="SFT85311.1"/>
    </source>
</evidence>
<name>A0A1I7BDX8_9FLAO</name>
<feature type="transmembrane region" description="Helical" evidence="1">
    <location>
        <begin position="138"/>
        <end position="161"/>
    </location>
</feature>
<evidence type="ECO:0000256" key="1">
    <source>
        <dbReference type="SAM" id="Phobius"/>
    </source>
</evidence>
<feature type="transmembrane region" description="Helical" evidence="1">
    <location>
        <begin position="232"/>
        <end position="249"/>
    </location>
</feature>
<feature type="transmembrane region" description="Helical" evidence="1">
    <location>
        <begin position="58"/>
        <end position="75"/>
    </location>
</feature>
<sequence length="253" mass="28936">MSYAFCVQQDIENAFYYALFVFSATLLTYNAQRIIKRSQDKKEWDTGRLLWLKQHSKLLYILSILSSILCLIIYFQHLYHLHSFIFLIPLAFISIFYALKLGNLKNLREIPHVKIHLIALVWVSSTCIFPALNEELLSWNSFLFGAAFYLYILAITVPFDIRDLNYDDPNSKTVPQVFGIDLAKKIALITLISSACIFSYLSTNLLQQSLLTIALIYQAVLIQLTTKNKPELFYSGLIDGGIILLAISFCSVP</sequence>
<feature type="transmembrane region" description="Helical" evidence="1">
    <location>
        <begin position="113"/>
        <end position="132"/>
    </location>
</feature>
<keyword evidence="1" id="KW-0472">Membrane</keyword>
<keyword evidence="1" id="KW-1133">Transmembrane helix</keyword>
<dbReference type="Proteomes" id="UP000236454">
    <property type="component" value="Unassembled WGS sequence"/>
</dbReference>
<keyword evidence="1" id="KW-0812">Transmembrane</keyword>
<gene>
    <name evidence="2" type="ORF">SAMN05216474_2710</name>
</gene>
<dbReference type="STRING" id="477690.SAMN05216474_2710"/>
<accession>A0A1I7BDX8</accession>
<evidence type="ECO:0008006" key="4">
    <source>
        <dbReference type="Google" id="ProtNLM"/>
    </source>
</evidence>
<proteinExistence type="predicted"/>
<protein>
    <recommendedName>
        <fullName evidence="4">UbiA prenyltransferase family protein</fullName>
    </recommendedName>
</protein>
<reference evidence="2 3" key="1">
    <citation type="submission" date="2016-10" db="EMBL/GenBank/DDBJ databases">
        <authorList>
            <person name="de Groot N.N."/>
        </authorList>
    </citation>
    <scope>NUCLEOTIDE SEQUENCE [LARGE SCALE GENOMIC DNA]</scope>
    <source>
        <strain evidence="2 3">CGMCC 1.7005</strain>
    </source>
</reference>
<dbReference type="AlphaFoldDB" id="A0A1I7BDX8"/>
<feature type="transmembrane region" description="Helical" evidence="1">
    <location>
        <begin position="207"/>
        <end position="225"/>
    </location>
</feature>
<organism evidence="2 3">
    <name type="scientific">Lishizhenia tianjinensis</name>
    <dbReference type="NCBI Taxonomy" id="477690"/>
    <lineage>
        <taxon>Bacteria</taxon>
        <taxon>Pseudomonadati</taxon>
        <taxon>Bacteroidota</taxon>
        <taxon>Flavobacteriia</taxon>
        <taxon>Flavobacteriales</taxon>
        <taxon>Crocinitomicaceae</taxon>
        <taxon>Lishizhenia</taxon>
    </lineage>
</organism>
<feature type="transmembrane region" description="Helical" evidence="1">
    <location>
        <begin position="81"/>
        <end position="101"/>
    </location>
</feature>
<keyword evidence="3" id="KW-1185">Reference proteome</keyword>
<dbReference type="EMBL" id="FPAS01000005">
    <property type="protein sequence ID" value="SFT85311.1"/>
    <property type="molecule type" value="Genomic_DNA"/>
</dbReference>